<organism evidence="7 8">
    <name type="scientific">Goekera deserti</name>
    <dbReference type="NCBI Taxonomy" id="2497753"/>
    <lineage>
        <taxon>Bacteria</taxon>
        <taxon>Bacillati</taxon>
        <taxon>Actinomycetota</taxon>
        <taxon>Actinomycetes</taxon>
        <taxon>Geodermatophilales</taxon>
        <taxon>Geodermatophilaceae</taxon>
        <taxon>Goekera</taxon>
    </lineage>
</organism>
<evidence type="ECO:0000256" key="1">
    <source>
        <dbReference type="ARBA" id="ARBA00004651"/>
    </source>
</evidence>
<keyword evidence="5 6" id="KW-0472">Membrane</keyword>
<dbReference type="Proteomes" id="UP000470470">
    <property type="component" value="Unassembled WGS sequence"/>
</dbReference>
<comment type="subcellular location">
    <subcellularLocation>
        <location evidence="1">Cell membrane</location>
        <topology evidence="1">Multi-pass membrane protein</topology>
    </subcellularLocation>
</comment>
<evidence type="ECO:0000256" key="3">
    <source>
        <dbReference type="ARBA" id="ARBA00022692"/>
    </source>
</evidence>
<sequence>MSTSTHAAPTATRRGPFAELFLGGGRARRVTWLLVGVIVLVSAVRVISGEQALTSSSTFAAALLLTVPLALAGLGGLFAERAGVINIGLDGMMILGTWGAGYGGYQWGWGGALAVGILMGALGGLLHAVATVGFGVDHTISGVAINILAAGVVRFLSESLYTDNPAGGGPTQSPALSSRPPTVSLPVLSSGPDLLGDLEAKRWFLLSDVAGLLRGLTNDVGVLTIVAVLLIPLTFLLLWRTAFGLRLRSCGENPAAADSLGVPVYRLKYLAVIVSGALAGMGGVFLVFIANIYREGQTNGRGYIGLAALIFGNWRPGGLAAGAGLFGFSDALQLRSRTAVVALLLLVAVLLAGVAAYQAYRGRVLQAGLAGAFAVASLVAYVLIDELPPGIVSFTPHLTTLLVLSLASQRLRPPKADGLVYRRGEH</sequence>
<keyword evidence="3 6" id="KW-0812">Transmembrane</keyword>
<proteinExistence type="predicted"/>
<feature type="transmembrane region" description="Helical" evidence="6">
    <location>
        <begin position="84"/>
        <end position="105"/>
    </location>
</feature>
<dbReference type="EMBL" id="JAAGWK010000004">
    <property type="protein sequence ID" value="NEL52674.1"/>
    <property type="molecule type" value="Genomic_DNA"/>
</dbReference>
<comment type="caution">
    <text evidence="7">The sequence shown here is derived from an EMBL/GenBank/DDBJ whole genome shotgun (WGS) entry which is preliminary data.</text>
</comment>
<dbReference type="InterPro" id="IPR001851">
    <property type="entry name" value="ABC_transp_permease"/>
</dbReference>
<evidence type="ECO:0000313" key="8">
    <source>
        <dbReference type="Proteomes" id="UP000470470"/>
    </source>
</evidence>
<evidence type="ECO:0000256" key="2">
    <source>
        <dbReference type="ARBA" id="ARBA00022475"/>
    </source>
</evidence>
<dbReference type="PANTHER" id="PTHR43370">
    <property type="entry name" value="SUGAR ABC TRANSPORTER INTEGRAL MEMBRANE PROTEIN-RELATED"/>
    <property type="match status" value="1"/>
</dbReference>
<feature type="transmembrane region" description="Helical" evidence="6">
    <location>
        <begin position="30"/>
        <end position="47"/>
    </location>
</feature>
<evidence type="ECO:0000256" key="4">
    <source>
        <dbReference type="ARBA" id="ARBA00022989"/>
    </source>
</evidence>
<evidence type="ECO:0000256" key="6">
    <source>
        <dbReference type="SAM" id="Phobius"/>
    </source>
</evidence>
<dbReference type="GO" id="GO:0022857">
    <property type="term" value="F:transmembrane transporter activity"/>
    <property type="evidence" value="ECO:0007669"/>
    <property type="project" value="InterPro"/>
</dbReference>
<keyword evidence="2" id="KW-1003">Cell membrane</keyword>
<dbReference type="RefSeq" id="WP_152731709.1">
    <property type="nucleotide sequence ID" value="NZ_JAABOZ010000006.1"/>
</dbReference>
<name>A0A7K3W8K2_9ACTN</name>
<dbReference type="PANTHER" id="PTHR43370:SF1">
    <property type="entry name" value="GUANOSINE ABC TRANSPORTER PERMEASE PROTEIN NUPQ"/>
    <property type="match status" value="1"/>
</dbReference>
<dbReference type="AlphaFoldDB" id="A0A7K3W8K2"/>
<dbReference type="Pfam" id="PF02653">
    <property type="entry name" value="BPD_transp_2"/>
    <property type="match status" value="1"/>
</dbReference>
<reference evidence="7 8" key="1">
    <citation type="submission" date="2020-02" db="EMBL/GenBank/DDBJ databases">
        <title>The whole genome sequence of CPCC 205119.</title>
        <authorList>
            <person name="Jiang Z."/>
        </authorList>
    </citation>
    <scope>NUCLEOTIDE SEQUENCE [LARGE SCALE GENOMIC DNA]</scope>
    <source>
        <strain evidence="7 8">CPCC 205119</strain>
    </source>
</reference>
<feature type="transmembrane region" description="Helical" evidence="6">
    <location>
        <begin position="338"/>
        <end position="357"/>
    </location>
</feature>
<feature type="transmembrane region" description="Helical" evidence="6">
    <location>
        <begin position="269"/>
        <end position="290"/>
    </location>
</feature>
<feature type="transmembrane region" description="Helical" evidence="6">
    <location>
        <begin position="112"/>
        <end position="134"/>
    </location>
</feature>
<dbReference type="CDD" id="cd06580">
    <property type="entry name" value="TM_PBP1_transp_TpRbsC_like"/>
    <property type="match status" value="1"/>
</dbReference>
<keyword evidence="4 6" id="KW-1133">Transmembrane helix</keyword>
<feature type="transmembrane region" description="Helical" evidence="6">
    <location>
        <begin position="220"/>
        <end position="239"/>
    </location>
</feature>
<evidence type="ECO:0000313" key="7">
    <source>
        <dbReference type="EMBL" id="NEL52674.1"/>
    </source>
</evidence>
<feature type="transmembrane region" description="Helical" evidence="6">
    <location>
        <begin position="302"/>
        <end position="326"/>
    </location>
</feature>
<accession>A0A7K3W8K2</accession>
<dbReference type="GO" id="GO:0005886">
    <property type="term" value="C:plasma membrane"/>
    <property type="evidence" value="ECO:0007669"/>
    <property type="project" value="UniProtKB-SubCell"/>
</dbReference>
<feature type="transmembrane region" description="Helical" evidence="6">
    <location>
        <begin position="59"/>
        <end position="78"/>
    </location>
</feature>
<protein>
    <submittedName>
        <fullName evidence="7">ABC transporter permease</fullName>
    </submittedName>
</protein>
<gene>
    <name evidence="7" type="ORF">G1H19_01415</name>
</gene>
<keyword evidence="8" id="KW-1185">Reference proteome</keyword>
<evidence type="ECO:0000256" key="5">
    <source>
        <dbReference type="ARBA" id="ARBA00023136"/>
    </source>
</evidence>
<feature type="transmembrane region" description="Helical" evidence="6">
    <location>
        <begin position="364"/>
        <end position="384"/>
    </location>
</feature>